<dbReference type="Gene3D" id="3.50.50.60">
    <property type="entry name" value="FAD/NAD(P)-binding domain"/>
    <property type="match status" value="1"/>
</dbReference>
<keyword evidence="2" id="KW-0560">Oxidoreductase</keyword>
<dbReference type="RefSeq" id="WP_079492721.1">
    <property type="nucleotide sequence ID" value="NZ_FUZT01000007.1"/>
</dbReference>
<gene>
    <name evidence="5" type="ORF">SAMN02194393_03034</name>
</gene>
<dbReference type="InterPro" id="IPR027477">
    <property type="entry name" value="Succ_DH/fumarate_Rdtase_cat_sf"/>
</dbReference>
<dbReference type="PANTHER" id="PTHR11632:SF51">
    <property type="entry name" value="SUCCINATE DEHYDROGENASE [UBIQUINONE] FLAVOPROTEIN SUBUNIT, MITOCHONDRIAL"/>
    <property type="match status" value="1"/>
</dbReference>
<sequence length="537" mass="59185">MSYTSAMRELIKKVEETRASRLGNYYPRMTPKEKEEVLKNHHPDYIENQFRQAKFGPNKGDRFPHELCDVLEAYPRIDCKNFSIKKVDYEVDVLVIGGGGAGASAALLAHEQGAKVLMATKLRFGDANTVMAQGGIQAADQPQDSPAVHYLDVMGGGHYSNIPNLVKALVSDAPFVIKWLEDMGCMFDKKTDGTMKTNHGGGTSRKRMHSARDYTGAEIMRVIRDEVLCRNIEVIEFSPAVELILDENGKAAGALLYNMETGEYKVVQAKTVIMATGGLGRLHTQNFPTSNHYGATADGLVMAYRAGAKLVFMDTIQYHPTGAAFPEQVEGCLITEKVRGLGAEPVNIDGEQFVYPLETRDVEASAIIRECARGKGITTPAGMSGVWLDSPMIELIHGEGTIERELPAMLRQFQRFDLDIRRDPILVYPTLHYQNGGVLIDENGETSVENLFVAGEASGGIHGRNRLMGNSLLDILVFGRRAGLQAADKALSMKDFKPSLSIEHVKNFVDELKNQGIEKRFASPILIPFKHRLSPNG</sequence>
<dbReference type="STRING" id="36842.SAMN02194393_03034"/>
<reference evidence="5 6" key="1">
    <citation type="submission" date="2017-02" db="EMBL/GenBank/DDBJ databases">
        <authorList>
            <person name="Peterson S.W."/>
        </authorList>
    </citation>
    <scope>NUCLEOTIDE SEQUENCE [LARGE SCALE GENOMIC DNA]</scope>
    <source>
        <strain evidence="5 6">M1</strain>
    </source>
</reference>
<evidence type="ECO:0000256" key="2">
    <source>
        <dbReference type="ARBA" id="ARBA00023002"/>
    </source>
</evidence>
<proteinExistence type="predicted"/>
<dbReference type="PANTHER" id="PTHR11632">
    <property type="entry name" value="SUCCINATE DEHYDROGENASE 2 FLAVOPROTEIN SUBUNIT"/>
    <property type="match status" value="1"/>
</dbReference>
<organism evidence="5 6">
    <name type="scientific">Maledivibacter halophilus</name>
    <dbReference type="NCBI Taxonomy" id="36842"/>
    <lineage>
        <taxon>Bacteria</taxon>
        <taxon>Bacillati</taxon>
        <taxon>Bacillota</taxon>
        <taxon>Clostridia</taxon>
        <taxon>Peptostreptococcales</taxon>
        <taxon>Caminicellaceae</taxon>
        <taxon>Maledivibacter</taxon>
    </lineage>
</organism>
<evidence type="ECO:0000313" key="5">
    <source>
        <dbReference type="EMBL" id="SKC76779.1"/>
    </source>
</evidence>
<keyword evidence="1" id="KW-0285">Flavoprotein</keyword>
<evidence type="ECO:0000256" key="3">
    <source>
        <dbReference type="PIRSR" id="PIRSR630664-50"/>
    </source>
</evidence>
<accession>A0A1T5LMM1</accession>
<evidence type="ECO:0000256" key="1">
    <source>
        <dbReference type="ARBA" id="ARBA00022630"/>
    </source>
</evidence>
<dbReference type="AlphaFoldDB" id="A0A1T5LMM1"/>
<dbReference type="InterPro" id="IPR003953">
    <property type="entry name" value="FAD-dep_OxRdtase_2_FAD-bd"/>
</dbReference>
<dbReference type="GO" id="GO:0033765">
    <property type="term" value="F:steroid dehydrogenase activity, acting on the CH-CH group of donors"/>
    <property type="evidence" value="ECO:0007669"/>
    <property type="project" value="UniProtKB-ARBA"/>
</dbReference>
<keyword evidence="6" id="KW-1185">Reference proteome</keyword>
<dbReference type="InterPro" id="IPR030664">
    <property type="entry name" value="SdhA/FrdA/AprA"/>
</dbReference>
<dbReference type="PRINTS" id="PR00368">
    <property type="entry name" value="FADPNR"/>
</dbReference>
<feature type="active site" description="Proton acceptor" evidence="3">
    <location>
        <position position="360"/>
    </location>
</feature>
<dbReference type="SUPFAM" id="SSF51905">
    <property type="entry name" value="FAD/NAD(P)-binding domain"/>
    <property type="match status" value="1"/>
</dbReference>
<dbReference type="Pfam" id="PF00890">
    <property type="entry name" value="FAD_binding_2"/>
    <property type="match status" value="1"/>
</dbReference>
<dbReference type="Proteomes" id="UP000190285">
    <property type="component" value="Unassembled WGS sequence"/>
</dbReference>
<dbReference type="OrthoDB" id="9806724at2"/>
<dbReference type="InterPro" id="IPR036188">
    <property type="entry name" value="FAD/NAD-bd_sf"/>
</dbReference>
<dbReference type="EMBL" id="FUZT01000007">
    <property type="protein sequence ID" value="SKC76779.1"/>
    <property type="molecule type" value="Genomic_DNA"/>
</dbReference>
<name>A0A1T5LMM1_9FIRM</name>
<dbReference type="Gene3D" id="3.90.700.10">
    <property type="entry name" value="Succinate dehydrogenase/fumarate reductase flavoprotein, catalytic domain"/>
    <property type="match status" value="1"/>
</dbReference>
<feature type="domain" description="FAD-dependent oxidoreductase 2 FAD-binding" evidence="4">
    <location>
        <begin position="92"/>
        <end position="472"/>
    </location>
</feature>
<protein>
    <submittedName>
        <fullName evidence="5">Succinate dehydrogenase / fumarate reductase flavoprotein subunit</fullName>
    </submittedName>
</protein>
<dbReference type="SUPFAM" id="SSF56425">
    <property type="entry name" value="Succinate dehydrogenase/fumarate reductase flavoprotein, catalytic domain"/>
    <property type="match status" value="1"/>
</dbReference>
<evidence type="ECO:0000313" key="6">
    <source>
        <dbReference type="Proteomes" id="UP000190285"/>
    </source>
</evidence>
<evidence type="ECO:0000259" key="4">
    <source>
        <dbReference type="Pfam" id="PF00890"/>
    </source>
</evidence>